<name>A0A4Y8UEW1_9GAMM</name>
<dbReference type="Pfam" id="PF06794">
    <property type="entry name" value="UPF0270"/>
    <property type="match status" value="1"/>
</dbReference>
<dbReference type="Gene3D" id="1.10.10.610">
    <property type="entry name" value="YehU-like"/>
    <property type="match status" value="1"/>
</dbReference>
<protein>
    <submittedName>
        <fullName evidence="3">YheU family protein</fullName>
    </submittedName>
</protein>
<evidence type="ECO:0000313" key="4">
    <source>
        <dbReference type="Proteomes" id="UP000298133"/>
    </source>
</evidence>
<comment type="caution">
    <text evidence="3">The sequence shown here is derived from an EMBL/GenBank/DDBJ whole genome shotgun (WGS) entry which is preliminary data.</text>
</comment>
<accession>A0A4Y8UEW1</accession>
<proteinExistence type="inferred from homology"/>
<evidence type="ECO:0000313" key="3">
    <source>
        <dbReference type="EMBL" id="TFH67355.1"/>
    </source>
</evidence>
<sequence length="105" mass="11941">MIEIPLERLSVELLEALMEEFILREGTDYGDCELSLAGKKSRLERQLRGGDVVITFDPTTENCTLLTRAQLRRALAEQAAAEVAEPEQEYLASAEPWHDPDWPQR</sequence>
<feature type="compositionally biased region" description="Basic and acidic residues" evidence="2">
    <location>
        <begin position="96"/>
        <end position="105"/>
    </location>
</feature>
<gene>
    <name evidence="3" type="ORF">E3W66_07620</name>
</gene>
<reference evidence="3 4" key="1">
    <citation type="submission" date="2019-03" db="EMBL/GenBank/DDBJ databases">
        <title>Draft genome of Gammaproteobacteria bacterium LSUCC0057, a member of the SAR92 clade.</title>
        <authorList>
            <person name="Lanclos V.C."/>
            <person name="Doiron C."/>
            <person name="Henson M.W."/>
            <person name="Thrash J.C."/>
        </authorList>
    </citation>
    <scope>NUCLEOTIDE SEQUENCE [LARGE SCALE GENOMIC DNA]</scope>
    <source>
        <strain evidence="3 4">LSUCC0057</strain>
    </source>
</reference>
<evidence type="ECO:0000256" key="1">
    <source>
        <dbReference type="ARBA" id="ARBA00006450"/>
    </source>
</evidence>
<dbReference type="OrthoDB" id="6120729at2"/>
<dbReference type="SUPFAM" id="SSF118001">
    <property type="entry name" value="YehU-like"/>
    <property type="match status" value="1"/>
</dbReference>
<evidence type="ECO:0000256" key="2">
    <source>
        <dbReference type="SAM" id="MobiDB-lite"/>
    </source>
</evidence>
<dbReference type="Proteomes" id="UP000298133">
    <property type="component" value="Unassembled WGS sequence"/>
</dbReference>
<keyword evidence="4" id="KW-1185">Reference proteome</keyword>
<feature type="region of interest" description="Disordered" evidence="2">
    <location>
        <begin position="85"/>
        <end position="105"/>
    </location>
</feature>
<organism evidence="3 4">
    <name type="scientific">Gammaproteobacteria bacterium LSUCC0057</name>
    <dbReference type="NCBI Taxonomy" id="2559237"/>
    <lineage>
        <taxon>Bacteria</taxon>
        <taxon>Pseudomonadati</taxon>
        <taxon>Pseudomonadota</taxon>
        <taxon>Gammaproteobacteria</taxon>
        <taxon>Cellvibrionales</taxon>
        <taxon>Porticoccaceae</taxon>
        <taxon>SAR92 clade</taxon>
    </lineage>
</organism>
<comment type="similarity">
    <text evidence="1">Belongs to the UPF0270 family.</text>
</comment>
<dbReference type="InterPro" id="IPR010648">
    <property type="entry name" value="UPF0270"/>
</dbReference>
<dbReference type="EMBL" id="SPIA01000003">
    <property type="protein sequence ID" value="TFH67355.1"/>
    <property type="molecule type" value="Genomic_DNA"/>
</dbReference>
<dbReference type="AlphaFoldDB" id="A0A4Y8UEW1"/>
<dbReference type="InterPro" id="IPR036685">
    <property type="entry name" value="YehU-like_sf"/>
</dbReference>